<reference evidence="4 5" key="1">
    <citation type="submission" date="2017-08" db="EMBL/GenBank/DDBJ databases">
        <title>The complete genome sequence of Nocardiopsis gilva YIM 90087.</title>
        <authorList>
            <person name="Yin M."/>
            <person name="Tang S."/>
        </authorList>
    </citation>
    <scope>NUCLEOTIDE SEQUENCE [LARGE SCALE GENOMIC DNA]</scope>
    <source>
        <strain evidence="4 5">YIM 90087</strain>
    </source>
</reference>
<dbReference type="Proteomes" id="UP000215005">
    <property type="component" value="Chromosome"/>
</dbReference>
<keyword evidence="1" id="KW-0175">Coiled coil</keyword>
<dbReference type="InterPro" id="IPR029044">
    <property type="entry name" value="Nucleotide-diphossugar_trans"/>
</dbReference>
<dbReference type="OrthoDB" id="5168148at2"/>
<feature type="region of interest" description="Disordered" evidence="2">
    <location>
        <begin position="493"/>
        <end position="516"/>
    </location>
</feature>
<dbReference type="InterPro" id="IPR001173">
    <property type="entry name" value="Glyco_trans_2-like"/>
</dbReference>
<dbReference type="InterPro" id="IPR050834">
    <property type="entry name" value="Glycosyltransf_2"/>
</dbReference>
<dbReference type="KEGG" id="ngv:CDO52_07335"/>
<dbReference type="Gene3D" id="3.90.550.10">
    <property type="entry name" value="Spore Coat Polysaccharide Biosynthesis Protein SpsA, Chain A"/>
    <property type="match status" value="1"/>
</dbReference>
<dbReference type="AlphaFoldDB" id="A0A223S3C6"/>
<name>A0A223S3C6_9ACTN</name>
<evidence type="ECO:0000259" key="3">
    <source>
        <dbReference type="Pfam" id="PF00535"/>
    </source>
</evidence>
<dbReference type="Pfam" id="PF00535">
    <property type="entry name" value="Glycos_transf_2"/>
    <property type="match status" value="1"/>
</dbReference>
<sequence length="557" mass="61497">MTVVDKASPEPGGGTGSGDAADPARYQARIRRNDYSALQPPAIGDWTPRLCVSVVVPAYGNAEKLGLVLAALAAQTYPPHLLEAVVVDDGTDPPLSLPEIRPTTTRIVRPNSGVWGPSHAVNAGVAASDGEVVLRLDSDMLVYRDHVESQLRWHHLADYLGVLGHKRFVNHAPGKLAPQHIYEAVRHGRAAELFKRDMGGELWIEKILDRTDTLRSAGHRAYQVFTGATCSMRRDLFNAVGGMDATLVLGEDVELGYRLAQAGAVFVPDLDSSGWHLGQPQMRARREEGTRYRTPYVAHRVPDSHLRRNIPGRQWQVPYVDVVISVDGHPWERVCDTVDGLLAGEKNDIRIVLVGPWATLDAASCRAPLDDPRIDLRLLRETYRLDSRIRLSDAPPNRDVSVPFRLTLPADSRPTRQTLSTLIDIAEKDGAGLVCVLSRRTRSRRTSKGAAHPRLERTAAFARAYHLGATADDIDEVVDEIYGVRWVDGSRVFAGDPPKKKRNPAEPPTCPACSGQVEAAQRLAERERARADRLERRLRWLRGAPTSGFWRRVLSGG</sequence>
<evidence type="ECO:0000313" key="4">
    <source>
        <dbReference type="EMBL" id="ASU82621.1"/>
    </source>
</evidence>
<dbReference type="PANTHER" id="PTHR43685">
    <property type="entry name" value="GLYCOSYLTRANSFERASE"/>
    <property type="match status" value="1"/>
</dbReference>
<feature type="coiled-coil region" evidence="1">
    <location>
        <begin position="517"/>
        <end position="544"/>
    </location>
</feature>
<dbReference type="EMBL" id="CP022753">
    <property type="protein sequence ID" value="ASU82621.1"/>
    <property type="molecule type" value="Genomic_DNA"/>
</dbReference>
<dbReference type="SUPFAM" id="SSF53448">
    <property type="entry name" value="Nucleotide-diphospho-sugar transferases"/>
    <property type="match status" value="1"/>
</dbReference>
<gene>
    <name evidence="4" type="ORF">CDO52_07335</name>
</gene>
<accession>A0A223S3C6</accession>
<feature type="region of interest" description="Disordered" evidence="2">
    <location>
        <begin position="1"/>
        <end position="23"/>
    </location>
</feature>
<organism evidence="4 5">
    <name type="scientific">Nocardiopsis gilva YIM 90087</name>
    <dbReference type="NCBI Taxonomy" id="1235441"/>
    <lineage>
        <taxon>Bacteria</taxon>
        <taxon>Bacillati</taxon>
        <taxon>Actinomycetota</taxon>
        <taxon>Actinomycetes</taxon>
        <taxon>Streptosporangiales</taxon>
        <taxon>Nocardiopsidaceae</taxon>
        <taxon>Nocardiopsis</taxon>
    </lineage>
</organism>
<feature type="domain" description="Glycosyltransferase 2-like" evidence="3">
    <location>
        <begin position="53"/>
        <end position="203"/>
    </location>
</feature>
<dbReference type="CDD" id="cd00761">
    <property type="entry name" value="Glyco_tranf_GTA_type"/>
    <property type="match status" value="1"/>
</dbReference>
<evidence type="ECO:0000256" key="1">
    <source>
        <dbReference type="SAM" id="Coils"/>
    </source>
</evidence>
<keyword evidence="5" id="KW-1185">Reference proteome</keyword>
<evidence type="ECO:0000256" key="2">
    <source>
        <dbReference type="SAM" id="MobiDB-lite"/>
    </source>
</evidence>
<dbReference type="PANTHER" id="PTHR43685:SF3">
    <property type="entry name" value="SLR2126 PROTEIN"/>
    <property type="match status" value="1"/>
</dbReference>
<protein>
    <recommendedName>
        <fullName evidence="3">Glycosyltransferase 2-like domain-containing protein</fullName>
    </recommendedName>
</protein>
<proteinExistence type="predicted"/>
<evidence type="ECO:0000313" key="5">
    <source>
        <dbReference type="Proteomes" id="UP000215005"/>
    </source>
</evidence>
<dbReference type="RefSeq" id="WP_017620051.1">
    <property type="nucleotide sequence ID" value="NZ_ANBG01000291.1"/>
</dbReference>